<organism evidence="5 6">
    <name type="scientific">Ditylenchus dipsaci</name>
    <dbReference type="NCBI Taxonomy" id="166011"/>
    <lineage>
        <taxon>Eukaryota</taxon>
        <taxon>Metazoa</taxon>
        <taxon>Ecdysozoa</taxon>
        <taxon>Nematoda</taxon>
        <taxon>Chromadorea</taxon>
        <taxon>Rhabditida</taxon>
        <taxon>Tylenchina</taxon>
        <taxon>Tylenchomorpha</taxon>
        <taxon>Sphaerularioidea</taxon>
        <taxon>Anguinidae</taxon>
        <taxon>Anguininae</taxon>
        <taxon>Ditylenchus</taxon>
    </lineage>
</organism>
<name>A0A915D6D3_9BILA</name>
<dbReference type="FunFam" id="2.60.120.200:FF:000276">
    <property type="entry name" value="Galectin"/>
    <property type="match status" value="1"/>
</dbReference>
<dbReference type="SMART" id="SM00908">
    <property type="entry name" value="Gal-bind_lectin"/>
    <property type="match status" value="2"/>
</dbReference>
<dbReference type="AlphaFoldDB" id="A0A915D6D3"/>
<dbReference type="CDD" id="cd00070">
    <property type="entry name" value="GLECT"/>
    <property type="match status" value="2"/>
</dbReference>
<keyword evidence="1 3" id="KW-0430">Lectin</keyword>
<dbReference type="PROSITE" id="PS51304">
    <property type="entry name" value="GALECTIN"/>
    <property type="match status" value="2"/>
</dbReference>
<feature type="domain" description="Galectin" evidence="4">
    <location>
        <begin position="15"/>
        <end position="148"/>
    </location>
</feature>
<dbReference type="InterPro" id="IPR001079">
    <property type="entry name" value="Galectin_CRD"/>
</dbReference>
<dbReference type="Proteomes" id="UP000887574">
    <property type="component" value="Unplaced"/>
</dbReference>
<evidence type="ECO:0000256" key="3">
    <source>
        <dbReference type="RuleBase" id="RU102079"/>
    </source>
</evidence>
<dbReference type="FunFam" id="2.60.120.200:FF:000124">
    <property type="entry name" value="Galectin-4"/>
    <property type="match status" value="1"/>
</dbReference>
<dbReference type="SMART" id="SM00276">
    <property type="entry name" value="GLECT"/>
    <property type="match status" value="2"/>
</dbReference>
<dbReference type="WBParaSite" id="jg1652">
    <property type="protein sequence ID" value="jg1652"/>
    <property type="gene ID" value="jg1652"/>
</dbReference>
<evidence type="ECO:0000313" key="5">
    <source>
        <dbReference type="Proteomes" id="UP000887574"/>
    </source>
</evidence>
<keyword evidence="2" id="KW-0677">Repeat</keyword>
<sequence>MSSHHEQDHAVPVPYTSKLLAEIQPGQSLVVHGQVHPQAERFEINLLNDCLEINPHSGSVPLHVNVRLDEGKIVLNSFVGGEWGKEERHSSKFAANEPFDIRIRVHEDKYEVFANQKHVADFKHRTAFTTVDHLQVKGDISLSGVHWGGRYFASPFETHFHENSLRTGQRVYIYGIPKGDFNVNFMNANGDSLFHFNPRFSEKAIVRNSQSDGVWGKEEREGAFPFKKNTGFDLVIHNEPYSLQIFLDGQRIGTFAHRTSNPDADYKTLQVAGEIEVTGVEVSHN</sequence>
<dbReference type="SUPFAM" id="SSF49899">
    <property type="entry name" value="Concanavalin A-like lectins/glucanases"/>
    <property type="match status" value="2"/>
</dbReference>
<protein>
    <recommendedName>
        <fullName evidence="3">Galectin</fullName>
    </recommendedName>
</protein>
<dbReference type="InterPro" id="IPR013320">
    <property type="entry name" value="ConA-like_dom_sf"/>
</dbReference>
<dbReference type="GO" id="GO:0016936">
    <property type="term" value="F:galactoside binding"/>
    <property type="evidence" value="ECO:0007669"/>
    <property type="project" value="TreeGrafter"/>
</dbReference>
<dbReference type="Gene3D" id="2.60.120.200">
    <property type="match status" value="2"/>
</dbReference>
<reference evidence="6" key="1">
    <citation type="submission" date="2022-11" db="UniProtKB">
        <authorList>
            <consortium name="WormBaseParasite"/>
        </authorList>
    </citation>
    <scope>IDENTIFICATION</scope>
</reference>
<evidence type="ECO:0000313" key="6">
    <source>
        <dbReference type="WBParaSite" id="jg1652"/>
    </source>
</evidence>
<proteinExistence type="predicted"/>
<accession>A0A915D6D3</accession>
<dbReference type="PANTHER" id="PTHR11346:SF116">
    <property type="entry name" value="GALECTIN"/>
    <property type="match status" value="1"/>
</dbReference>
<keyword evidence="5" id="KW-1185">Reference proteome</keyword>
<evidence type="ECO:0000256" key="1">
    <source>
        <dbReference type="ARBA" id="ARBA00022734"/>
    </source>
</evidence>
<dbReference type="InterPro" id="IPR044156">
    <property type="entry name" value="Galectin-like"/>
</dbReference>
<evidence type="ECO:0000256" key="2">
    <source>
        <dbReference type="ARBA" id="ARBA00022737"/>
    </source>
</evidence>
<dbReference type="GO" id="GO:0030246">
    <property type="term" value="F:carbohydrate binding"/>
    <property type="evidence" value="ECO:0007669"/>
    <property type="project" value="UniProtKB-UniRule"/>
</dbReference>
<dbReference type="Pfam" id="PF00337">
    <property type="entry name" value="Gal-bind_lectin"/>
    <property type="match status" value="2"/>
</dbReference>
<feature type="domain" description="Galectin" evidence="4">
    <location>
        <begin position="157"/>
        <end position="283"/>
    </location>
</feature>
<evidence type="ECO:0000259" key="4">
    <source>
        <dbReference type="PROSITE" id="PS51304"/>
    </source>
</evidence>
<dbReference type="PANTHER" id="PTHR11346">
    <property type="entry name" value="GALECTIN"/>
    <property type="match status" value="1"/>
</dbReference>